<dbReference type="Pfam" id="PF05721">
    <property type="entry name" value="PhyH"/>
    <property type="match status" value="1"/>
</dbReference>
<comment type="cofactor">
    <cofactor evidence="1">
        <name>Fe(2+)</name>
        <dbReference type="ChEBI" id="CHEBI:29033"/>
    </cofactor>
</comment>
<evidence type="ECO:0000313" key="2">
    <source>
        <dbReference type="EMBL" id="HEA19066.1"/>
    </source>
</evidence>
<accession>A0A7V1D373</accession>
<evidence type="ECO:0008006" key="3">
    <source>
        <dbReference type="Google" id="ProtNLM"/>
    </source>
</evidence>
<organism evidence="2">
    <name type="scientific">Pseudoalteromonas prydzensis</name>
    <dbReference type="NCBI Taxonomy" id="182141"/>
    <lineage>
        <taxon>Bacteria</taxon>
        <taxon>Pseudomonadati</taxon>
        <taxon>Pseudomonadota</taxon>
        <taxon>Gammaproteobacteria</taxon>
        <taxon>Alteromonadales</taxon>
        <taxon>Pseudoalteromonadaceae</taxon>
        <taxon>Pseudoalteromonas</taxon>
    </lineage>
</organism>
<dbReference type="PANTHER" id="PTHR20883">
    <property type="entry name" value="PHYTANOYL-COA DIOXYGENASE DOMAIN CONTAINING 1"/>
    <property type="match status" value="1"/>
</dbReference>
<dbReference type="Gene3D" id="2.60.120.620">
    <property type="entry name" value="q2cbj1_9rhob like domain"/>
    <property type="match status" value="1"/>
</dbReference>
<evidence type="ECO:0000256" key="1">
    <source>
        <dbReference type="ARBA" id="ARBA00001954"/>
    </source>
</evidence>
<dbReference type="SUPFAM" id="SSF51197">
    <property type="entry name" value="Clavaminate synthase-like"/>
    <property type="match status" value="1"/>
</dbReference>
<dbReference type="GO" id="GO:0016706">
    <property type="term" value="F:2-oxoglutarate-dependent dioxygenase activity"/>
    <property type="evidence" value="ECO:0007669"/>
    <property type="project" value="UniProtKB-ARBA"/>
</dbReference>
<dbReference type="AlphaFoldDB" id="A0A7V1D373"/>
<proteinExistence type="predicted"/>
<protein>
    <recommendedName>
        <fullName evidence="3">Phytanoyl-CoA dioxygenase</fullName>
    </recommendedName>
</protein>
<dbReference type="GO" id="GO:0005506">
    <property type="term" value="F:iron ion binding"/>
    <property type="evidence" value="ECO:0007669"/>
    <property type="project" value="UniProtKB-ARBA"/>
</dbReference>
<sequence>MQTNLVVERFKQQGFVQIKQVLKPSVITKLQHFCDELVAQAQSHYVAGLPFDNIAVMQTADEPFVYRVNELFQFQPQFAHLLAQTELMSYVEAIIGEAVLPSYESLVIKNSLDARGFDWHRDMAVKTQEPIFTVGVYLDDAIAQQGALTVIPQSHRSQASVCDLKRQLSNAQLQYVDITANAGDVVIHHVNTVHASGRQKGSAIRRTIYFEFRAVSHFIDNPCFPSEWIEKRQALMAHLNTLNSDQMANNLQLSKNFYATQIQIEPAEYCIEFAS</sequence>
<name>A0A7V1D373_9GAMM</name>
<dbReference type="EMBL" id="DRGM01000210">
    <property type="protein sequence ID" value="HEA19066.1"/>
    <property type="molecule type" value="Genomic_DNA"/>
</dbReference>
<dbReference type="PANTHER" id="PTHR20883:SF48">
    <property type="entry name" value="ECTOINE DIOXYGENASE"/>
    <property type="match status" value="1"/>
</dbReference>
<comment type="caution">
    <text evidence="2">The sequence shown here is derived from an EMBL/GenBank/DDBJ whole genome shotgun (WGS) entry which is preliminary data.</text>
</comment>
<dbReference type="RefSeq" id="WP_304185604.1">
    <property type="nucleotide sequence ID" value="NZ_DRGM01000210.1"/>
</dbReference>
<dbReference type="InterPro" id="IPR008775">
    <property type="entry name" value="Phytyl_CoA_dOase-like"/>
</dbReference>
<reference evidence="2" key="1">
    <citation type="journal article" date="2020" name="mSystems">
        <title>Genome- and Community-Level Interaction Insights into Carbon Utilization and Element Cycling Functions of Hydrothermarchaeota in Hydrothermal Sediment.</title>
        <authorList>
            <person name="Zhou Z."/>
            <person name="Liu Y."/>
            <person name="Xu W."/>
            <person name="Pan J."/>
            <person name="Luo Z.H."/>
            <person name="Li M."/>
        </authorList>
    </citation>
    <scope>NUCLEOTIDE SEQUENCE [LARGE SCALE GENOMIC DNA]</scope>
    <source>
        <strain evidence="2">HyVt-346</strain>
    </source>
</reference>
<gene>
    <name evidence="2" type="ORF">ENH88_21965</name>
</gene>
<dbReference type="Proteomes" id="UP000886188">
    <property type="component" value="Unassembled WGS sequence"/>
</dbReference>